<protein>
    <submittedName>
        <fullName evidence="2">Uncharacterized protein</fullName>
    </submittedName>
</protein>
<feature type="compositionally biased region" description="Polar residues" evidence="1">
    <location>
        <begin position="249"/>
        <end position="258"/>
    </location>
</feature>
<dbReference type="EMBL" id="JAUTDP010000004">
    <property type="protein sequence ID" value="KAK3399756.1"/>
    <property type="molecule type" value="Genomic_DNA"/>
</dbReference>
<proteinExistence type="predicted"/>
<keyword evidence="3" id="KW-1185">Reference proteome</keyword>
<sequence>MAQPQLKRRTSLRDKLRVWPRPVSILDTLPDTEEERSYQVYQPKHAAADFSRLTVTPPSSLHHECRPCVTASETTQVSGSRTRRAHRRPESANPLAEMRFRGRRRDMESTSLPQEQPTGSHQPRYLPQTVSKSAPLTDYELFLAQAELEERAHRDLLRAMGAHAEDNLDDLVRPDPHQQFASVSPTSLSAGSTAVAGTSKRTTTGNKSRTSRTSWAPSYTTGGTVSDVTAFHEHKGRPGTQPRDVSARYRSQQGQKSHTVGAKRGNQSVHPSGDVPELPHDSPSQQARAPTLKRQPSFAQKIAEYIRPPRPDAMDTCRNETVLKLTPSGSRAGLRRLVAVPVHRIETLAE</sequence>
<organism evidence="2 3">
    <name type="scientific">Sordaria brevicollis</name>
    <dbReference type="NCBI Taxonomy" id="83679"/>
    <lineage>
        <taxon>Eukaryota</taxon>
        <taxon>Fungi</taxon>
        <taxon>Dikarya</taxon>
        <taxon>Ascomycota</taxon>
        <taxon>Pezizomycotina</taxon>
        <taxon>Sordariomycetes</taxon>
        <taxon>Sordariomycetidae</taxon>
        <taxon>Sordariales</taxon>
        <taxon>Sordariaceae</taxon>
        <taxon>Sordaria</taxon>
    </lineage>
</organism>
<feature type="compositionally biased region" description="Polar residues" evidence="1">
    <location>
        <begin position="179"/>
        <end position="227"/>
    </location>
</feature>
<evidence type="ECO:0000313" key="3">
    <source>
        <dbReference type="Proteomes" id="UP001281003"/>
    </source>
</evidence>
<accession>A0AAE0UD29</accession>
<comment type="caution">
    <text evidence="2">The sequence shown here is derived from an EMBL/GenBank/DDBJ whole genome shotgun (WGS) entry which is preliminary data.</text>
</comment>
<reference evidence="2" key="2">
    <citation type="submission" date="2023-07" db="EMBL/GenBank/DDBJ databases">
        <authorList>
            <consortium name="Lawrence Berkeley National Laboratory"/>
            <person name="Haridas S."/>
            <person name="Hensen N."/>
            <person name="Bonometti L."/>
            <person name="Westerberg I."/>
            <person name="Brannstrom I.O."/>
            <person name="Guillou S."/>
            <person name="Cros-Aarteil S."/>
            <person name="Calhoun S."/>
            <person name="Kuo A."/>
            <person name="Mondo S."/>
            <person name="Pangilinan J."/>
            <person name="Riley R."/>
            <person name="LaButti K."/>
            <person name="Andreopoulos B."/>
            <person name="Lipzen A."/>
            <person name="Chen C."/>
            <person name="Yanf M."/>
            <person name="Daum C."/>
            <person name="Ng V."/>
            <person name="Clum A."/>
            <person name="Steindorff A."/>
            <person name="Ohm R."/>
            <person name="Martin F."/>
            <person name="Silar P."/>
            <person name="Natvig D."/>
            <person name="Lalanne C."/>
            <person name="Gautier V."/>
            <person name="Ament-velasquez S.L."/>
            <person name="Kruys A."/>
            <person name="Hutchinson M.I."/>
            <person name="Powell A.J."/>
            <person name="Barry K."/>
            <person name="Miller A.N."/>
            <person name="Grigoriev I.V."/>
            <person name="Debuchy R."/>
            <person name="Gladieux P."/>
            <person name="Thoren M.H."/>
            <person name="Johannesson H."/>
        </authorList>
    </citation>
    <scope>NUCLEOTIDE SEQUENCE</scope>
    <source>
        <strain evidence="2">FGSC 1904</strain>
    </source>
</reference>
<feature type="region of interest" description="Disordered" evidence="1">
    <location>
        <begin position="72"/>
        <end position="127"/>
    </location>
</feature>
<name>A0AAE0UD29_SORBR</name>
<reference evidence="2" key="1">
    <citation type="journal article" date="2023" name="Mol. Phylogenet. Evol.">
        <title>Genome-scale phylogeny and comparative genomics of the fungal order Sordariales.</title>
        <authorList>
            <person name="Hensen N."/>
            <person name="Bonometti L."/>
            <person name="Westerberg I."/>
            <person name="Brannstrom I.O."/>
            <person name="Guillou S."/>
            <person name="Cros-Aarteil S."/>
            <person name="Calhoun S."/>
            <person name="Haridas S."/>
            <person name="Kuo A."/>
            <person name="Mondo S."/>
            <person name="Pangilinan J."/>
            <person name="Riley R."/>
            <person name="LaButti K."/>
            <person name="Andreopoulos B."/>
            <person name="Lipzen A."/>
            <person name="Chen C."/>
            <person name="Yan M."/>
            <person name="Daum C."/>
            <person name="Ng V."/>
            <person name="Clum A."/>
            <person name="Steindorff A."/>
            <person name="Ohm R.A."/>
            <person name="Martin F."/>
            <person name="Silar P."/>
            <person name="Natvig D.O."/>
            <person name="Lalanne C."/>
            <person name="Gautier V."/>
            <person name="Ament-Velasquez S.L."/>
            <person name="Kruys A."/>
            <person name="Hutchinson M.I."/>
            <person name="Powell A.J."/>
            <person name="Barry K."/>
            <person name="Miller A.N."/>
            <person name="Grigoriev I.V."/>
            <person name="Debuchy R."/>
            <person name="Gladieux P."/>
            <person name="Hiltunen Thoren M."/>
            <person name="Johannesson H."/>
        </authorList>
    </citation>
    <scope>NUCLEOTIDE SEQUENCE</scope>
    <source>
        <strain evidence="2">FGSC 1904</strain>
    </source>
</reference>
<feature type="region of interest" description="Disordered" evidence="1">
    <location>
        <begin position="168"/>
        <end position="297"/>
    </location>
</feature>
<dbReference type="Proteomes" id="UP001281003">
    <property type="component" value="Unassembled WGS sequence"/>
</dbReference>
<gene>
    <name evidence="2" type="ORF">B0T20DRAFT_168145</name>
</gene>
<dbReference type="AlphaFoldDB" id="A0AAE0UD29"/>
<evidence type="ECO:0000313" key="2">
    <source>
        <dbReference type="EMBL" id="KAK3399756.1"/>
    </source>
</evidence>
<evidence type="ECO:0000256" key="1">
    <source>
        <dbReference type="SAM" id="MobiDB-lite"/>
    </source>
</evidence>
<feature type="compositionally biased region" description="Polar residues" evidence="1">
    <location>
        <begin position="109"/>
        <end position="121"/>
    </location>
</feature>